<dbReference type="EMBL" id="MUJZ01045490">
    <property type="protein sequence ID" value="OTF74751.1"/>
    <property type="molecule type" value="Genomic_DNA"/>
</dbReference>
<evidence type="ECO:0000313" key="2">
    <source>
        <dbReference type="EMBL" id="OTF74751.1"/>
    </source>
</evidence>
<keyword evidence="3" id="KW-1185">Reference proteome</keyword>
<organism evidence="2 3">
    <name type="scientific">Euroglyphus maynei</name>
    <name type="common">Mayne's house dust mite</name>
    <dbReference type="NCBI Taxonomy" id="6958"/>
    <lineage>
        <taxon>Eukaryota</taxon>
        <taxon>Metazoa</taxon>
        <taxon>Ecdysozoa</taxon>
        <taxon>Arthropoda</taxon>
        <taxon>Chelicerata</taxon>
        <taxon>Arachnida</taxon>
        <taxon>Acari</taxon>
        <taxon>Acariformes</taxon>
        <taxon>Sarcoptiformes</taxon>
        <taxon>Astigmata</taxon>
        <taxon>Psoroptidia</taxon>
        <taxon>Analgoidea</taxon>
        <taxon>Pyroglyphidae</taxon>
        <taxon>Pyroglyphinae</taxon>
        <taxon>Euroglyphus</taxon>
    </lineage>
</organism>
<accession>A0A1Y3B1R9</accession>
<proteinExistence type="predicted"/>
<dbReference type="OrthoDB" id="8881719at2759"/>
<keyword evidence="1" id="KW-1133">Transmembrane helix</keyword>
<feature type="non-terminal residue" evidence="2">
    <location>
        <position position="165"/>
    </location>
</feature>
<evidence type="ECO:0000313" key="3">
    <source>
        <dbReference type="Proteomes" id="UP000194236"/>
    </source>
</evidence>
<name>A0A1Y3B1R9_EURMA</name>
<sequence length="165" mass="17912">MQHYATILCALALMVSLNLSLLIWLLSKLNLALENDTQLTKSSGDLHLIGSVSINGQLAVQHLSSPRDSSELRVQSDDLELRPHYGSSSPAELVVTGNSIQAKVGDMITVRSSYNDRLLLLIDSQTPGTKSKLFVDQVVINSTPTLQNRAISMKNGSAQVLQLQS</sequence>
<dbReference type="AlphaFoldDB" id="A0A1Y3B1R9"/>
<comment type="caution">
    <text evidence="2">The sequence shown here is derived from an EMBL/GenBank/DDBJ whole genome shotgun (WGS) entry which is preliminary data.</text>
</comment>
<feature type="transmembrane region" description="Helical" evidence="1">
    <location>
        <begin position="7"/>
        <end position="26"/>
    </location>
</feature>
<gene>
    <name evidence="2" type="ORF">BLA29_011633</name>
</gene>
<keyword evidence="1" id="KW-0472">Membrane</keyword>
<dbReference type="Proteomes" id="UP000194236">
    <property type="component" value="Unassembled WGS sequence"/>
</dbReference>
<reference evidence="2 3" key="1">
    <citation type="submission" date="2017-03" db="EMBL/GenBank/DDBJ databases">
        <title>Genome Survey of Euroglyphus maynei.</title>
        <authorList>
            <person name="Arlian L.G."/>
            <person name="Morgan M.S."/>
            <person name="Rider S.D."/>
        </authorList>
    </citation>
    <scope>NUCLEOTIDE SEQUENCE [LARGE SCALE GENOMIC DNA]</scope>
    <source>
        <strain evidence="2">Arlian Lab</strain>
        <tissue evidence="2">Whole body</tissue>
    </source>
</reference>
<evidence type="ECO:0000256" key="1">
    <source>
        <dbReference type="SAM" id="Phobius"/>
    </source>
</evidence>
<protein>
    <submittedName>
        <fullName evidence="2">Uncharacterized protein</fullName>
    </submittedName>
</protein>
<keyword evidence="1" id="KW-0812">Transmembrane</keyword>